<dbReference type="PROSITE" id="PS50043">
    <property type="entry name" value="HTH_LUXR_2"/>
    <property type="match status" value="1"/>
</dbReference>
<evidence type="ECO:0000259" key="1">
    <source>
        <dbReference type="PROSITE" id="PS50043"/>
    </source>
</evidence>
<dbReference type="EMBL" id="BMMQ01000004">
    <property type="protein sequence ID" value="GGO63323.1"/>
    <property type="molecule type" value="Genomic_DNA"/>
</dbReference>
<dbReference type="Gene3D" id="1.25.40.10">
    <property type="entry name" value="Tetratricopeptide repeat domain"/>
    <property type="match status" value="1"/>
</dbReference>
<organism evidence="2 3">
    <name type="scientific">Microbacterium nanhaiense</name>
    <dbReference type="NCBI Taxonomy" id="1301026"/>
    <lineage>
        <taxon>Bacteria</taxon>
        <taxon>Bacillati</taxon>
        <taxon>Actinomycetota</taxon>
        <taxon>Actinomycetes</taxon>
        <taxon>Micrococcales</taxon>
        <taxon>Microbacteriaceae</taxon>
        <taxon>Microbacterium</taxon>
    </lineage>
</organism>
<evidence type="ECO:0000313" key="3">
    <source>
        <dbReference type="Proteomes" id="UP000638043"/>
    </source>
</evidence>
<dbReference type="RefSeq" id="WP_188700848.1">
    <property type="nucleotide sequence ID" value="NZ_BMMQ01000004.1"/>
</dbReference>
<dbReference type="InterPro" id="IPR011990">
    <property type="entry name" value="TPR-like_helical_dom_sf"/>
</dbReference>
<protein>
    <recommendedName>
        <fullName evidence="1">HTH luxR-type domain-containing protein</fullName>
    </recommendedName>
</protein>
<dbReference type="Gene3D" id="1.10.10.10">
    <property type="entry name" value="Winged helix-like DNA-binding domain superfamily/Winged helix DNA-binding domain"/>
    <property type="match status" value="1"/>
</dbReference>
<keyword evidence="3" id="KW-1185">Reference proteome</keyword>
<dbReference type="InterPro" id="IPR000792">
    <property type="entry name" value="Tscrpt_reg_LuxR_C"/>
</dbReference>
<dbReference type="Pfam" id="PF00196">
    <property type="entry name" value="GerE"/>
    <property type="match status" value="1"/>
</dbReference>
<dbReference type="SUPFAM" id="SSF46894">
    <property type="entry name" value="C-terminal effector domain of the bipartite response regulators"/>
    <property type="match status" value="1"/>
</dbReference>
<name>A0ABQ2N1Q4_9MICO</name>
<dbReference type="CDD" id="cd06170">
    <property type="entry name" value="LuxR_C_like"/>
    <property type="match status" value="1"/>
</dbReference>
<comment type="caution">
    <text evidence="2">The sequence shown here is derived from an EMBL/GenBank/DDBJ whole genome shotgun (WGS) entry which is preliminary data.</text>
</comment>
<dbReference type="InterPro" id="IPR016032">
    <property type="entry name" value="Sig_transdc_resp-reg_C-effctor"/>
</dbReference>
<accession>A0ABQ2N1Q4</accession>
<sequence length="792" mass="84247">MESQASLFSRPRVQSLFDEARAGDIVFCRVTDGSDAHAQCALWLAARGRAAEWFARAPRQALGSPDAVVLNLIGGVPDEGEAIVTTREMFPQAILIVLSTHAWPQRAADAALHPDVRVTPREFAFTDREVEVIGERLGVTTTQHQRASLLGASAGIAGIVLAALDAAARSGTLGEAEVQAGCIAAFTPLLTARVDFPYRRAAWEAGVATAHLGPLSTAALDAVWDRGDNALSYRYTLADAGALIESAPGVHSYVPGFQKAMASLTNVIDDADNRAAVSEAVGRLASQGRFADAVQVGALSPATRARFLARHWRDALCLPSASAREALRDAVRRLPDPRLMLALVRALIDPVQHEFDNRVSSAQVREAEALLARIETTAGLEPEDAAIVVTMRATVDRIDGHPEKGLARLRALESVRPARADGATVRFHIGLMHLELGEATAALENFDAARSEALAAGDDNVALLAEELSLVAMHVQLPSQFSTWPAIPRTALTGSSLPLAAALDTVDVPALRRLLANPADYSASGMTALSVLEATLRARAYTVLGLGHSALGELDLLEAGLYRGLPTASLRRWVLLSRAEALLMLRHAADVLEILDDVAFSEFGTPHAVLHRAHALALLGGGEEAATLLRDLLPQVRGRSVRFTIRAQVTLHRALLESGDEEGANAALVDALHKAAQTGLILPFFRHGRAWVARILDAAVPFTRDPAVGRLVRSMHETLRDLGGSGDTVTLTPRERDVLDLIAGTGTIAQIAETLGVTQNTIKSQLRGLYRKLGAASRDDAVLAARAAGLLG</sequence>
<reference evidence="3" key="1">
    <citation type="journal article" date="2019" name="Int. J. Syst. Evol. Microbiol.">
        <title>The Global Catalogue of Microorganisms (GCM) 10K type strain sequencing project: providing services to taxonomists for standard genome sequencing and annotation.</title>
        <authorList>
            <consortium name="The Broad Institute Genomics Platform"/>
            <consortium name="The Broad Institute Genome Sequencing Center for Infectious Disease"/>
            <person name="Wu L."/>
            <person name="Ma J."/>
        </authorList>
    </citation>
    <scope>NUCLEOTIDE SEQUENCE [LARGE SCALE GENOMIC DNA]</scope>
    <source>
        <strain evidence="3">CGMCC 4.7181</strain>
    </source>
</reference>
<dbReference type="SMART" id="SM00421">
    <property type="entry name" value="HTH_LUXR"/>
    <property type="match status" value="1"/>
</dbReference>
<feature type="domain" description="HTH luxR-type" evidence="1">
    <location>
        <begin position="724"/>
        <end position="789"/>
    </location>
</feature>
<proteinExistence type="predicted"/>
<dbReference type="Proteomes" id="UP000638043">
    <property type="component" value="Unassembled WGS sequence"/>
</dbReference>
<dbReference type="InterPro" id="IPR036388">
    <property type="entry name" value="WH-like_DNA-bd_sf"/>
</dbReference>
<dbReference type="SUPFAM" id="SSF48452">
    <property type="entry name" value="TPR-like"/>
    <property type="match status" value="1"/>
</dbReference>
<gene>
    <name evidence="2" type="ORF">GCM10010910_15610</name>
</gene>
<evidence type="ECO:0000313" key="2">
    <source>
        <dbReference type="EMBL" id="GGO63323.1"/>
    </source>
</evidence>